<dbReference type="Proteomes" id="UP000035086">
    <property type="component" value="Chromosome"/>
</dbReference>
<evidence type="ECO:0000256" key="1">
    <source>
        <dbReference type="SAM" id="MobiDB-lite"/>
    </source>
</evidence>
<feature type="region of interest" description="Disordered" evidence="1">
    <location>
        <begin position="1"/>
        <end position="36"/>
    </location>
</feature>
<reference evidence="4" key="1">
    <citation type="submission" date="2014-12" db="EMBL/GenBank/DDBJ databases">
        <title>Complete Genome Sequencing of Pandoraea pulmonicola DSM 16583.</title>
        <authorList>
            <person name="Chan K.-G."/>
        </authorList>
    </citation>
    <scope>NUCLEOTIDE SEQUENCE [LARGE SCALE GENOMIC DNA]</scope>
    <source>
        <strain evidence="4">DSM 16583</strain>
    </source>
</reference>
<evidence type="ECO:0000313" key="5">
    <source>
        <dbReference type="Proteomes" id="UP000254589"/>
    </source>
</evidence>
<dbReference type="KEGG" id="ppul:RO07_07345"/>
<feature type="compositionally biased region" description="Low complexity" evidence="1">
    <location>
        <begin position="24"/>
        <end position="36"/>
    </location>
</feature>
<reference evidence="3 5" key="3">
    <citation type="submission" date="2018-06" db="EMBL/GenBank/DDBJ databases">
        <authorList>
            <consortium name="Pathogen Informatics"/>
            <person name="Doyle S."/>
        </authorList>
    </citation>
    <scope>NUCLEOTIDE SEQUENCE [LARGE SCALE GENOMIC DNA]</scope>
    <source>
        <strain evidence="3 5">NCTC13159</strain>
    </source>
</reference>
<sequence length="116" mass="12544">MINQSPYVGADAAARSSDSRRAESAGSAASTTSTESDNPLLATLSFASERIDDLHRRATDWVASARKRAADGDTTSSTLEQIEIKQFLSGYENMLTLSNAMLAKLRELMSRITNSL</sequence>
<dbReference type="Proteomes" id="UP000254589">
    <property type="component" value="Unassembled WGS sequence"/>
</dbReference>
<organism evidence="3 5">
    <name type="scientific">Pandoraea pulmonicola</name>
    <dbReference type="NCBI Taxonomy" id="93221"/>
    <lineage>
        <taxon>Bacteria</taxon>
        <taxon>Pseudomonadati</taxon>
        <taxon>Pseudomonadota</taxon>
        <taxon>Betaproteobacteria</taxon>
        <taxon>Burkholderiales</taxon>
        <taxon>Burkholderiaceae</taxon>
        <taxon>Pandoraea</taxon>
    </lineage>
</organism>
<accession>A0AAJ4ZDC9</accession>
<proteinExistence type="predicted"/>
<evidence type="ECO:0000313" key="3">
    <source>
        <dbReference type="EMBL" id="SUA91305.1"/>
    </source>
</evidence>
<dbReference type="AlphaFoldDB" id="A0AAJ4ZDC9"/>
<dbReference type="EMBL" id="CP010310">
    <property type="protein sequence ID" value="AJC20330.1"/>
    <property type="molecule type" value="Genomic_DNA"/>
</dbReference>
<evidence type="ECO:0000313" key="2">
    <source>
        <dbReference type="EMBL" id="AJC20330.1"/>
    </source>
</evidence>
<dbReference type="RefSeq" id="WP_039406510.1">
    <property type="nucleotide sequence ID" value="NZ_CP010310.2"/>
</dbReference>
<keyword evidence="4" id="KW-1185">Reference proteome</keyword>
<name>A0AAJ4ZDC9_PANPU</name>
<dbReference type="EMBL" id="UGSJ01000001">
    <property type="protein sequence ID" value="SUA91305.1"/>
    <property type="molecule type" value="Genomic_DNA"/>
</dbReference>
<reference evidence="2" key="2">
    <citation type="submission" date="2016-11" db="EMBL/GenBank/DDBJ databases">
        <title>Complete Genome Sequencing of Pandoraea pulmonicola DSM 16583.</title>
        <authorList>
            <person name="Chan K.-G."/>
        </authorList>
    </citation>
    <scope>NUCLEOTIDE SEQUENCE</scope>
    <source>
        <strain evidence="2">DSM 16583</strain>
    </source>
</reference>
<protein>
    <submittedName>
        <fullName evidence="3">Uncharacterized protein</fullName>
    </submittedName>
</protein>
<gene>
    <name evidence="3" type="ORF">NCTC13159_02798</name>
    <name evidence="2" type="ORF">RO07_07345</name>
</gene>
<evidence type="ECO:0000313" key="4">
    <source>
        <dbReference type="Proteomes" id="UP000035086"/>
    </source>
</evidence>